<dbReference type="Pfam" id="PF00528">
    <property type="entry name" value="BPD_transp_1"/>
    <property type="match status" value="1"/>
</dbReference>
<dbReference type="EMBL" id="BAABIL010000109">
    <property type="protein sequence ID" value="GAA4968543.1"/>
    <property type="molecule type" value="Genomic_DNA"/>
</dbReference>
<proteinExistence type="inferred from homology"/>
<feature type="transmembrane region" description="Helical" evidence="7">
    <location>
        <begin position="122"/>
        <end position="142"/>
    </location>
</feature>
<dbReference type="SUPFAM" id="SSF161098">
    <property type="entry name" value="MetI-like"/>
    <property type="match status" value="1"/>
</dbReference>
<evidence type="ECO:0000256" key="4">
    <source>
        <dbReference type="ARBA" id="ARBA00022692"/>
    </source>
</evidence>
<comment type="caution">
    <text evidence="9">The sequence shown here is derived from an EMBL/GenBank/DDBJ whole genome shotgun (WGS) entry which is preliminary data.</text>
</comment>
<evidence type="ECO:0000313" key="10">
    <source>
        <dbReference type="Proteomes" id="UP001501195"/>
    </source>
</evidence>
<keyword evidence="3" id="KW-1003">Cell membrane</keyword>
<keyword evidence="5 7" id="KW-1133">Transmembrane helix</keyword>
<keyword evidence="6 7" id="KW-0472">Membrane</keyword>
<evidence type="ECO:0000256" key="3">
    <source>
        <dbReference type="ARBA" id="ARBA00022475"/>
    </source>
</evidence>
<dbReference type="RefSeq" id="WP_345711132.1">
    <property type="nucleotide sequence ID" value="NZ_BAABIL010000109.1"/>
</dbReference>
<evidence type="ECO:0000313" key="9">
    <source>
        <dbReference type="EMBL" id="GAA4968543.1"/>
    </source>
</evidence>
<feature type="transmembrane region" description="Helical" evidence="7">
    <location>
        <begin position="211"/>
        <end position="229"/>
    </location>
</feature>
<feature type="transmembrane region" description="Helical" evidence="7">
    <location>
        <begin position="87"/>
        <end position="110"/>
    </location>
</feature>
<keyword evidence="10" id="KW-1185">Reference proteome</keyword>
<accession>A0ABP9HDG2</accession>
<feature type="transmembrane region" description="Helical" evidence="7">
    <location>
        <begin position="24"/>
        <end position="43"/>
    </location>
</feature>
<feature type="transmembrane region" description="Helical" evidence="7">
    <location>
        <begin position="167"/>
        <end position="190"/>
    </location>
</feature>
<gene>
    <name evidence="9" type="ORF">GCM10023225_08540</name>
</gene>
<dbReference type="PANTHER" id="PTHR30193:SF37">
    <property type="entry name" value="INNER MEMBRANE ABC TRANSPORTER PERMEASE PROTEIN YCJO"/>
    <property type="match status" value="1"/>
</dbReference>
<evidence type="ECO:0000256" key="2">
    <source>
        <dbReference type="ARBA" id="ARBA00022448"/>
    </source>
</evidence>
<dbReference type="InterPro" id="IPR051393">
    <property type="entry name" value="ABC_transporter_permease"/>
</dbReference>
<feature type="transmembrane region" description="Helical" evidence="7">
    <location>
        <begin position="278"/>
        <end position="298"/>
    </location>
</feature>
<evidence type="ECO:0000256" key="6">
    <source>
        <dbReference type="ARBA" id="ARBA00023136"/>
    </source>
</evidence>
<keyword evidence="4 7" id="KW-0812">Transmembrane</keyword>
<dbReference type="PANTHER" id="PTHR30193">
    <property type="entry name" value="ABC TRANSPORTER PERMEASE PROTEIN"/>
    <property type="match status" value="1"/>
</dbReference>
<sequence length="302" mass="32507">MPTGTTAPGEAPARRRRPAAADRAAPYLFIAPFLLSFALFFLIPSASSAALSLFSYRGYGEPDFVGLRNYASLLGSPDFRLSVANTVFYWLVPLIPLVVGGFLLAVLVRSRLTIAPGALRPVYFVPQVMAPVAAALVWRVMFSSDGVVNSLLPSDVDWLTDPTTGRWSVAALIVWRGIGWYFVVFLAGLASVPDETLEAATVDGANAWQRLVHVTVPLMRPIFLFAVVIDTIQSLQLFTEPNLLLGTGTAGIAPRAAAPLMNQVVLNIQGGQFGLASAVGWMMFAAIAVVSAIQFRLLRERA</sequence>
<dbReference type="Gene3D" id="1.10.3720.10">
    <property type="entry name" value="MetI-like"/>
    <property type="match status" value="1"/>
</dbReference>
<organism evidence="9 10">
    <name type="scientific">Kineococcus glutinatus</name>
    <dbReference type="NCBI Taxonomy" id="1070872"/>
    <lineage>
        <taxon>Bacteria</taxon>
        <taxon>Bacillati</taxon>
        <taxon>Actinomycetota</taxon>
        <taxon>Actinomycetes</taxon>
        <taxon>Kineosporiales</taxon>
        <taxon>Kineosporiaceae</taxon>
        <taxon>Kineococcus</taxon>
    </lineage>
</organism>
<dbReference type="Proteomes" id="UP001501195">
    <property type="component" value="Unassembled WGS sequence"/>
</dbReference>
<keyword evidence="2 7" id="KW-0813">Transport</keyword>
<evidence type="ECO:0000256" key="5">
    <source>
        <dbReference type="ARBA" id="ARBA00022989"/>
    </source>
</evidence>
<evidence type="ECO:0000259" key="8">
    <source>
        <dbReference type="PROSITE" id="PS50928"/>
    </source>
</evidence>
<dbReference type="InterPro" id="IPR035906">
    <property type="entry name" value="MetI-like_sf"/>
</dbReference>
<dbReference type="CDD" id="cd06261">
    <property type="entry name" value="TM_PBP2"/>
    <property type="match status" value="1"/>
</dbReference>
<name>A0ABP9HDG2_9ACTN</name>
<dbReference type="PROSITE" id="PS50928">
    <property type="entry name" value="ABC_TM1"/>
    <property type="match status" value="1"/>
</dbReference>
<comment type="subcellular location">
    <subcellularLocation>
        <location evidence="1 7">Cell membrane</location>
        <topology evidence="1 7">Multi-pass membrane protein</topology>
    </subcellularLocation>
</comment>
<comment type="similarity">
    <text evidence="7">Belongs to the binding-protein-dependent transport system permease family.</text>
</comment>
<feature type="domain" description="ABC transmembrane type-1" evidence="8">
    <location>
        <begin position="83"/>
        <end position="294"/>
    </location>
</feature>
<evidence type="ECO:0000256" key="7">
    <source>
        <dbReference type="RuleBase" id="RU363032"/>
    </source>
</evidence>
<protein>
    <submittedName>
        <fullName evidence="9">Sugar ABC transporter permease</fullName>
    </submittedName>
</protein>
<dbReference type="InterPro" id="IPR000515">
    <property type="entry name" value="MetI-like"/>
</dbReference>
<evidence type="ECO:0000256" key="1">
    <source>
        <dbReference type="ARBA" id="ARBA00004651"/>
    </source>
</evidence>
<reference evidence="10" key="1">
    <citation type="journal article" date="2019" name="Int. J. Syst. Evol. Microbiol.">
        <title>The Global Catalogue of Microorganisms (GCM) 10K type strain sequencing project: providing services to taxonomists for standard genome sequencing and annotation.</title>
        <authorList>
            <consortium name="The Broad Institute Genomics Platform"/>
            <consortium name="The Broad Institute Genome Sequencing Center for Infectious Disease"/>
            <person name="Wu L."/>
            <person name="Ma J."/>
        </authorList>
    </citation>
    <scope>NUCLEOTIDE SEQUENCE [LARGE SCALE GENOMIC DNA]</scope>
    <source>
        <strain evidence="10">JCM 18126</strain>
    </source>
</reference>